<proteinExistence type="predicted"/>
<evidence type="ECO:0000313" key="2">
    <source>
        <dbReference type="Proteomes" id="UP000070119"/>
    </source>
</evidence>
<organism evidence="1 2">
    <name type="scientific">Burkholderia ubonensis</name>
    <dbReference type="NCBI Taxonomy" id="101571"/>
    <lineage>
        <taxon>Bacteria</taxon>
        <taxon>Pseudomonadati</taxon>
        <taxon>Pseudomonadota</taxon>
        <taxon>Betaproteobacteria</taxon>
        <taxon>Burkholderiales</taxon>
        <taxon>Burkholderiaceae</taxon>
        <taxon>Burkholderia</taxon>
        <taxon>Burkholderia cepacia complex</taxon>
    </lineage>
</organism>
<dbReference type="Proteomes" id="UP000070119">
    <property type="component" value="Chromosome 2"/>
</dbReference>
<sequence>MSKRKGYTDKEIADREQVMDILAENNEEFQTLMKLRGMTEDQPGYQNFVAQFVRNKLRDEALRNEFVASLGAA</sequence>
<protein>
    <submittedName>
        <fullName evidence="1">Uncharacterized protein</fullName>
    </submittedName>
</protein>
<accession>A0AA40R520</accession>
<name>A0AA40R520_9BURK</name>
<dbReference type="EMBL" id="LNJU01000005">
    <property type="protein sequence ID" value="KWZ53318.1"/>
    <property type="molecule type" value="Genomic_DNA"/>
</dbReference>
<comment type="caution">
    <text evidence="1">The sequence shown here is derived from an EMBL/GenBank/DDBJ whole genome shotgun (WGS) entry which is preliminary data.</text>
</comment>
<dbReference type="RefSeq" id="WP_060143293.1">
    <property type="nucleotide sequence ID" value="NZ_CM003772.1"/>
</dbReference>
<gene>
    <name evidence="1" type="ORF">WK57_30485</name>
</gene>
<dbReference type="AlphaFoldDB" id="A0AA40R520"/>
<reference evidence="1 2" key="1">
    <citation type="submission" date="2015-11" db="EMBL/GenBank/DDBJ databases">
        <authorList>
            <person name="Sahl J."/>
            <person name="Wagner D."/>
            <person name="Keim P."/>
        </authorList>
    </citation>
    <scope>NUCLEOTIDE SEQUENCE [LARGE SCALE GENOMIC DNA]</scope>
    <source>
        <strain evidence="1 2">MSMB1157</strain>
    </source>
</reference>
<evidence type="ECO:0000313" key="1">
    <source>
        <dbReference type="EMBL" id="KWZ53318.1"/>
    </source>
</evidence>